<accession>A0A5N5FZ18</accession>
<dbReference type="PANTHER" id="PTHR13935:SF41">
    <property type="entry name" value="TRANSCRIPTION FACTOR ORG2-RELATED"/>
    <property type="match status" value="1"/>
</dbReference>
<evidence type="ECO:0000256" key="1">
    <source>
        <dbReference type="ARBA" id="ARBA00004123"/>
    </source>
</evidence>
<dbReference type="GO" id="GO:0000981">
    <property type="term" value="F:DNA-binding transcription factor activity, RNA polymerase II-specific"/>
    <property type="evidence" value="ECO:0007669"/>
    <property type="project" value="TreeGrafter"/>
</dbReference>
<keyword evidence="3" id="KW-0238">DNA-binding</keyword>
<comment type="subcellular location">
    <subcellularLocation>
        <location evidence="1">Nucleus</location>
    </subcellularLocation>
</comment>
<keyword evidence="5" id="KW-0539">Nucleus</keyword>
<evidence type="ECO:0000259" key="7">
    <source>
        <dbReference type="PROSITE" id="PS50888"/>
    </source>
</evidence>
<dbReference type="InterPro" id="IPR011598">
    <property type="entry name" value="bHLH_dom"/>
</dbReference>
<evidence type="ECO:0000256" key="6">
    <source>
        <dbReference type="SAM" id="MobiDB-lite"/>
    </source>
</evidence>
<name>A0A5N5FZ18_9ROSA</name>
<keyword evidence="4" id="KW-0804">Transcription</keyword>
<gene>
    <name evidence="8" type="ORF">D8674_011557</name>
</gene>
<dbReference type="AlphaFoldDB" id="A0A5N5FZ18"/>
<sequence>MLALPHLFSTIGLSVDQDHLNHEYSSYFCSDQTADSFLHVLPSHQPRVELDRSTTSTPLRGEDSSVSPMAKKLHTASEHDRRKKINNLYSSLRSLLPADQAKKRSIPNTISLVLKYILELQKQVEALIRRREELLSRASKEDDMHEEKKIKRTARSSLSADSIYRLNDREVAIQISTFKIHINLLSEILQHLEEEGLQVKNASSLESYGGRVFYNLHLDQVEGTYRLEFENLSKKLMSL</sequence>
<dbReference type="InterPro" id="IPR015660">
    <property type="entry name" value="MASH1/Ascl1a-like"/>
</dbReference>
<feature type="domain" description="BHLH" evidence="7">
    <location>
        <begin position="69"/>
        <end position="120"/>
    </location>
</feature>
<evidence type="ECO:0000313" key="8">
    <source>
        <dbReference type="EMBL" id="KAB2608389.1"/>
    </source>
</evidence>
<dbReference type="EMBL" id="SMOL01000553">
    <property type="protein sequence ID" value="KAB2608389.1"/>
    <property type="molecule type" value="Genomic_DNA"/>
</dbReference>
<dbReference type="FunFam" id="4.10.280.10:FF:000074">
    <property type="entry name" value="Transcription factor ORG2"/>
    <property type="match status" value="1"/>
</dbReference>
<comment type="caution">
    <text evidence="8">The sequence shown here is derived from an EMBL/GenBank/DDBJ whole genome shotgun (WGS) entry which is preliminary data.</text>
</comment>
<evidence type="ECO:0000256" key="4">
    <source>
        <dbReference type="ARBA" id="ARBA00023163"/>
    </source>
</evidence>
<dbReference type="OrthoDB" id="6106870at2759"/>
<dbReference type="GO" id="GO:0010106">
    <property type="term" value="P:cellular response to iron ion starvation"/>
    <property type="evidence" value="ECO:0007669"/>
    <property type="project" value="UniProtKB-ARBA"/>
</dbReference>
<dbReference type="PROSITE" id="PS50888">
    <property type="entry name" value="BHLH"/>
    <property type="match status" value="1"/>
</dbReference>
<evidence type="ECO:0000256" key="3">
    <source>
        <dbReference type="ARBA" id="ARBA00023125"/>
    </source>
</evidence>
<dbReference type="Gene3D" id="4.10.280.10">
    <property type="entry name" value="Helix-loop-helix DNA-binding domain"/>
    <property type="match status" value="1"/>
</dbReference>
<evidence type="ECO:0000256" key="2">
    <source>
        <dbReference type="ARBA" id="ARBA00023015"/>
    </source>
</evidence>
<organism evidence="8 9">
    <name type="scientific">Pyrus ussuriensis x Pyrus communis</name>
    <dbReference type="NCBI Taxonomy" id="2448454"/>
    <lineage>
        <taxon>Eukaryota</taxon>
        <taxon>Viridiplantae</taxon>
        <taxon>Streptophyta</taxon>
        <taxon>Embryophyta</taxon>
        <taxon>Tracheophyta</taxon>
        <taxon>Spermatophyta</taxon>
        <taxon>Magnoliopsida</taxon>
        <taxon>eudicotyledons</taxon>
        <taxon>Gunneridae</taxon>
        <taxon>Pentapetalae</taxon>
        <taxon>rosids</taxon>
        <taxon>fabids</taxon>
        <taxon>Rosales</taxon>
        <taxon>Rosaceae</taxon>
        <taxon>Amygdaloideae</taxon>
        <taxon>Maleae</taxon>
        <taxon>Pyrus</taxon>
    </lineage>
</organism>
<dbReference type="InterPro" id="IPR036638">
    <property type="entry name" value="HLH_DNA-bd_sf"/>
</dbReference>
<reference evidence="8 9" key="3">
    <citation type="submission" date="2019-11" db="EMBL/GenBank/DDBJ databases">
        <title>A de novo genome assembly of a pear dwarfing rootstock.</title>
        <authorList>
            <person name="Wang F."/>
            <person name="Wang J."/>
            <person name="Li S."/>
            <person name="Zhang Y."/>
            <person name="Fang M."/>
            <person name="Ma L."/>
            <person name="Zhao Y."/>
            <person name="Jiang S."/>
        </authorList>
    </citation>
    <scope>NUCLEOTIDE SEQUENCE [LARGE SCALE GENOMIC DNA]</scope>
    <source>
        <strain evidence="8">S2</strain>
        <tissue evidence="8">Leaf</tissue>
    </source>
</reference>
<dbReference type="SUPFAM" id="SSF47459">
    <property type="entry name" value="HLH, helix-loop-helix DNA-binding domain"/>
    <property type="match status" value="1"/>
</dbReference>
<reference evidence="9" key="2">
    <citation type="submission" date="2019-10" db="EMBL/GenBank/DDBJ databases">
        <title>A de novo genome assembly of a pear dwarfing rootstock.</title>
        <authorList>
            <person name="Wang F."/>
            <person name="Wang J."/>
            <person name="Li S."/>
            <person name="Zhang Y."/>
            <person name="Fang M."/>
            <person name="Ma L."/>
            <person name="Zhao Y."/>
            <person name="Jiang S."/>
        </authorList>
    </citation>
    <scope>NUCLEOTIDE SEQUENCE [LARGE SCALE GENOMIC DNA]</scope>
</reference>
<dbReference type="GO" id="GO:0090575">
    <property type="term" value="C:RNA polymerase II transcription regulator complex"/>
    <property type="evidence" value="ECO:0007669"/>
    <property type="project" value="TreeGrafter"/>
</dbReference>
<dbReference type="GO" id="GO:0046983">
    <property type="term" value="F:protein dimerization activity"/>
    <property type="evidence" value="ECO:0007669"/>
    <property type="project" value="InterPro"/>
</dbReference>
<dbReference type="GO" id="GO:0000977">
    <property type="term" value="F:RNA polymerase II transcription regulatory region sequence-specific DNA binding"/>
    <property type="evidence" value="ECO:0007669"/>
    <property type="project" value="TreeGrafter"/>
</dbReference>
<dbReference type="SMART" id="SM00353">
    <property type="entry name" value="HLH"/>
    <property type="match status" value="1"/>
</dbReference>
<evidence type="ECO:0000313" key="9">
    <source>
        <dbReference type="Proteomes" id="UP000327157"/>
    </source>
</evidence>
<feature type="region of interest" description="Disordered" evidence="6">
    <location>
        <begin position="49"/>
        <end position="79"/>
    </location>
</feature>
<keyword evidence="9" id="KW-1185">Reference proteome</keyword>
<dbReference type="PANTHER" id="PTHR13935">
    <property type="entry name" value="ACHAETE-SCUTE TRANSCRIPTION FACTOR-RELATED"/>
    <property type="match status" value="1"/>
</dbReference>
<evidence type="ECO:0000256" key="5">
    <source>
        <dbReference type="ARBA" id="ARBA00023242"/>
    </source>
</evidence>
<reference evidence="8 9" key="1">
    <citation type="submission" date="2019-09" db="EMBL/GenBank/DDBJ databases">
        <authorList>
            <person name="Ou C."/>
        </authorList>
    </citation>
    <scope>NUCLEOTIDE SEQUENCE [LARGE SCALE GENOMIC DNA]</scope>
    <source>
        <strain evidence="8">S2</strain>
        <tissue evidence="8">Leaf</tissue>
    </source>
</reference>
<protein>
    <submittedName>
        <fullName evidence="8">Transcription factor ORG2-like</fullName>
    </submittedName>
</protein>
<dbReference type="Proteomes" id="UP000327157">
    <property type="component" value="Chromosome 14"/>
</dbReference>
<dbReference type="Pfam" id="PF00010">
    <property type="entry name" value="HLH"/>
    <property type="match status" value="1"/>
</dbReference>
<proteinExistence type="predicted"/>
<keyword evidence="2" id="KW-0805">Transcription regulation</keyword>